<name>A0A3S5CQY8_9PLAT</name>
<protein>
    <recommendedName>
        <fullName evidence="8">UBZ4-type domain-containing protein</fullName>
    </recommendedName>
</protein>
<dbReference type="AlphaFoldDB" id="A0A3S5CQY8"/>
<dbReference type="GO" id="GO:0006281">
    <property type="term" value="P:DNA repair"/>
    <property type="evidence" value="ECO:0007669"/>
    <property type="project" value="UniProtKB-KW"/>
</dbReference>
<feature type="non-terminal residue" evidence="9">
    <location>
        <position position="1"/>
    </location>
</feature>
<evidence type="ECO:0000256" key="7">
    <source>
        <dbReference type="SAM" id="MobiDB-lite"/>
    </source>
</evidence>
<keyword evidence="1" id="KW-0479">Metal-binding</keyword>
<proteinExistence type="predicted"/>
<evidence type="ECO:0000256" key="2">
    <source>
        <dbReference type="ARBA" id="ARBA00022763"/>
    </source>
</evidence>
<dbReference type="GO" id="GO:0008270">
    <property type="term" value="F:zinc ion binding"/>
    <property type="evidence" value="ECO:0007669"/>
    <property type="project" value="UniProtKB-KW"/>
</dbReference>
<dbReference type="Proteomes" id="UP000784294">
    <property type="component" value="Unassembled WGS sequence"/>
</dbReference>
<dbReference type="SMART" id="SM00734">
    <property type="entry name" value="ZnF_Rad18"/>
    <property type="match status" value="1"/>
</dbReference>
<comment type="caution">
    <text evidence="9">The sequence shown here is derived from an EMBL/GenBank/DDBJ whole genome shotgun (WGS) entry which is preliminary data.</text>
</comment>
<dbReference type="OrthoDB" id="9049620at2759"/>
<dbReference type="PROSITE" id="PS51908">
    <property type="entry name" value="ZF_UBZ4"/>
    <property type="match status" value="1"/>
</dbReference>
<accession>A0A3S5CQY8</accession>
<gene>
    <name evidence="9" type="ORF">PXEA_LOCUS22639</name>
</gene>
<evidence type="ECO:0000256" key="6">
    <source>
        <dbReference type="PROSITE-ProRule" id="PRU01256"/>
    </source>
</evidence>
<keyword evidence="3 6" id="KW-0863">Zinc-finger</keyword>
<evidence type="ECO:0000313" key="9">
    <source>
        <dbReference type="EMBL" id="VEL29199.1"/>
    </source>
</evidence>
<organism evidence="9 10">
    <name type="scientific">Protopolystoma xenopodis</name>
    <dbReference type="NCBI Taxonomy" id="117903"/>
    <lineage>
        <taxon>Eukaryota</taxon>
        <taxon>Metazoa</taxon>
        <taxon>Spiralia</taxon>
        <taxon>Lophotrochozoa</taxon>
        <taxon>Platyhelminthes</taxon>
        <taxon>Monogenea</taxon>
        <taxon>Polyopisthocotylea</taxon>
        <taxon>Polystomatidea</taxon>
        <taxon>Polystomatidae</taxon>
        <taxon>Protopolystoma</taxon>
    </lineage>
</organism>
<feature type="region of interest" description="Disordered" evidence="7">
    <location>
        <begin position="46"/>
        <end position="67"/>
    </location>
</feature>
<evidence type="ECO:0000313" key="10">
    <source>
        <dbReference type="Proteomes" id="UP000784294"/>
    </source>
</evidence>
<evidence type="ECO:0000259" key="8">
    <source>
        <dbReference type="PROSITE" id="PS51908"/>
    </source>
</evidence>
<evidence type="ECO:0000256" key="1">
    <source>
        <dbReference type="ARBA" id="ARBA00022723"/>
    </source>
</evidence>
<sequence length="132" mass="14138">VHDPFVGHHNRLGGSTIGVSRLVHSSISLKSDSVFPVFQECPSKGPLTSALPQQDPPSAPQTTSSLISTKVSPIDYELSHRITPLISGDGLTKPPSNSVQVDSHVSCPVCAKLLPFEFINQHLDECLTLNSD</sequence>
<keyword evidence="2 6" id="KW-0227">DNA damage</keyword>
<dbReference type="Gene3D" id="3.30.160.60">
    <property type="entry name" value="Classic Zinc Finger"/>
    <property type="match status" value="1"/>
</dbReference>
<evidence type="ECO:0000256" key="5">
    <source>
        <dbReference type="ARBA" id="ARBA00023204"/>
    </source>
</evidence>
<reference evidence="9" key="1">
    <citation type="submission" date="2018-11" db="EMBL/GenBank/DDBJ databases">
        <authorList>
            <consortium name="Pathogen Informatics"/>
        </authorList>
    </citation>
    <scope>NUCLEOTIDE SEQUENCE</scope>
</reference>
<keyword evidence="4" id="KW-0862">Zinc</keyword>
<evidence type="ECO:0000256" key="3">
    <source>
        <dbReference type="ARBA" id="ARBA00022771"/>
    </source>
</evidence>
<evidence type="ECO:0000256" key="4">
    <source>
        <dbReference type="ARBA" id="ARBA00022833"/>
    </source>
</evidence>
<dbReference type="InterPro" id="IPR006642">
    <property type="entry name" value="Rad18_UBZ4"/>
</dbReference>
<dbReference type="GO" id="GO:0003677">
    <property type="term" value="F:DNA binding"/>
    <property type="evidence" value="ECO:0007669"/>
    <property type="project" value="InterPro"/>
</dbReference>
<keyword evidence="10" id="KW-1185">Reference proteome</keyword>
<dbReference type="EMBL" id="CAAALY010101134">
    <property type="protein sequence ID" value="VEL29199.1"/>
    <property type="molecule type" value="Genomic_DNA"/>
</dbReference>
<keyword evidence="5 6" id="KW-0234">DNA repair</keyword>
<feature type="domain" description="UBZ4-type" evidence="8">
    <location>
        <begin position="104"/>
        <end position="131"/>
    </location>
</feature>